<dbReference type="GO" id="GO:0017038">
    <property type="term" value="P:protein import"/>
    <property type="evidence" value="ECO:0007669"/>
    <property type="project" value="TreeGrafter"/>
</dbReference>
<keyword evidence="5 7" id="KW-0472">Membrane</keyword>
<feature type="transmembrane region" description="Helical" evidence="7">
    <location>
        <begin position="106"/>
        <end position="130"/>
    </location>
</feature>
<keyword evidence="2" id="KW-1003">Cell membrane</keyword>
<dbReference type="STRING" id="1499967.U27_04069"/>
<evidence type="ECO:0000259" key="8">
    <source>
        <dbReference type="Pfam" id="PF01618"/>
    </source>
</evidence>
<comment type="similarity">
    <text evidence="6">Belongs to the exbB/tolQ family.</text>
</comment>
<gene>
    <name evidence="9" type="ORF">U27_04069</name>
</gene>
<name>A0A081BXQ0_VECG1</name>
<feature type="transmembrane region" description="Helical" evidence="7">
    <location>
        <begin position="12"/>
        <end position="31"/>
    </location>
</feature>
<dbReference type="Proteomes" id="UP000030661">
    <property type="component" value="Unassembled WGS sequence"/>
</dbReference>
<keyword evidence="10" id="KW-1185">Reference proteome</keyword>
<comment type="subcellular location">
    <subcellularLocation>
        <location evidence="1">Cell membrane</location>
        <topology evidence="1">Multi-pass membrane protein</topology>
    </subcellularLocation>
    <subcellularLocation>
        <location evidence="6">Membrane</location>
        <topology evidence="6">Multi-pass membrane protein</topology>
    </subcellularLocation>
</comment>
<dbReference type="PANTHER" id="PTHR30625:SF11">
    <property type="entry name" value="MOTA_TOLQ_EXBB PROTON CHANNEL DOMAIN-CONTAINING PROTEIN"/>
    <property type="match status" value="1"/>
</dbReference>
<dbReference type="InterPro" id="IPR050790">
    <property type="entry name" value="ExbB/TolQ_transport"/>
</dbReference>
<evidence type="ECO:0000256" key="1">
    <source>
        <dbReference type="ARBA" id="ARBA00004651"/>
    </source>
</evidence>
<dbReference type="InterPro" id="IPR002898">
    <property type="entry name" value="MotA_ExbB_proton_chnl"/>
</dbReference>
<feature type="transmembrane region" description="Helical" evidence="7">
    <location>
        <begin position="154"/>
        <end position="176"/>
    </location>
</feature>
<dbReference type="PANTHER" id="PTHR30625">
    <property type="entry name" value="PROTEIN TOLQ"/>
    <property type="match status" value="1"/>
</dbReference>
<accession>A0A081BXQ0</accession>
<sequence>MISFLAKGGYLMFPILLCSIIALAIIIERFINLREDKVIPKDFFNRIKGLLLEGHINEVLSICSKSNKPIAKIIEAGIMKYYFGRDEIKEAIEDAGRHEIAYLERYLNILSTIAGVTPLLGLLGTVWGMIKVFNVISMEGIGHADKLAGGISEALITTAAGLAVAIPTLVFHNIFAERADRLILNMEKNSMELTEILSQGQRDEWKV</sequence>
<keyword evidence="6" id="KW-0813">Transport</keyword>
<feature type="domain" description="MotA/TolQ/ExbB proton channel" evidence="8">
    <location>
        <begin position="66"/>
        <end position="187"/>
    </location>
</feature>
<dbReference type="GO" id="GO:0005886">
    <property type="term" value="C:plasma membrane"/>
    <property type="evidence" value="ECO:0007669"/>
    <property type="project" value="UniProtKB-SubCell"/>
</dbReference>
<evidence type="ECO:0000256" key="2">
    <source>
        <dbReference type="ARBA" id="ARBA00022475"/>
    </source>
</evidence>
<keyword evidence="4 7" id="KW-1133">Transmembrane helix</keyword>
<dbReference type="eggNOG" id="COG0811">
    <property type="taxonomic scope" value="Bacteria"/>
</dbReference>
<evidence type="ECO:0000313" key="10">
    <source>
        <dbReference type="Proteomes" id="UP000030661"/>
    </source>
</evidence>
<keyword evidence="6" id="KW-0653">Protein transport</keyword>
<evidence type="ECO:0000256" key="4">
    <source>
        <dbReference type="ARBA" id="ARBA00022989"/>
    </source>
</evidence>
<organism evidence="9">
    <name type="scientific">Vecturithrix granuli</name>
    <dbReference type="NCBI Taxonomy" id="1499967"/>
    <lineage>
        <taxon>Bacteria</taxon>
        <taxon>Candidatus Moduliflexota</taxon>
        <taxon>Candidatus Vecturitrichia</taxon>
        <taxon>Candidatus Vecturitrichales</taxon>
        <taxon>Candidatus Vecturitrichaceae</taxon>
        <taxon>Candidatus Vecturithrix</taxon>
    </lineage>
</organism>
<evidence type="ECO:0000313" key="9">
    <source>
        <dbReference type="EMBL" id="GAK57105.1"/>
    </source>
</evidence>
<evidence type="ECO:0000256" key="6">
    <source>
        <dbReference type="RuleBase" id="RU004057"/>
    </source>
</evidence>
<dbReference type="AlphaFoldDB" id="A0A081BXQ0"/>
<evidence type="ECO:0000256" key="3">
    <source>
        <dbReference type="ARBA" id="ARBA00022692"/>
    </source>
</evidence>
<protein>
    <submittedName>
        <fullName evidence="9">MotA/TolQ/ExbB proton channel</fullName>
    </submittedName>
</protein>
<dbReference type="EMBL" id="DF820465">
    <property type="protein sequence ID" value="GAK57105.1"/>
    <property type="molecule type" value="Genomic_DNA"/>
</dbReference>
<keyword evidence="3 7" id="KW-0812">Transmembrane</keyword>
<dbReference type="HOGENOM" id="CLU_053325_4_5_0"/>
<dbReference type="Pfam" id="PF01618">
    <property type="entry name" value="MotA_ExbB"/>
    <property type="match status" value="1"/>
</dbReference>
<reference evidence="9" key="1">
    <citation type="journal article" date="2015" name="PeerJ">
        <title>First genomic representation of candidate bacterial phylum KSB3 points to enhanced environmental sensing as a trigger of wastewater bulking.</title>
        <authorList>
            <person name="Sekiguchi Y."/>
            <person name="Ohashi A."/>
            <person name="Parks D.H."/>
            <person name="Yamauchi T."/>
            <person name="Tyson G.W."/>
            <person name="Hugenholtz P."/>
        </authorList>
    </citation>
    <scope>NUCLEOTIDE SEQUENCE [LARGE SCALE GENOMIC DNA]</scope>
</reference>
<evidence type="ECO:0000256" key="5">
    <source>
        <dbReference type="ARBA" id="ARBA00023136"/>
    </source>
</evidence>
<proteinExistence type="inferred from homology"/>
<evidence type="ECO:0000256" key="7">
    <source>
        <dbReference type="SAM" id="Phobius"/>
    </source>
</evidence>